<feature type="transmembrane region" description="Helical" evidence="8">
    <location>
        <begin position="176"/>
        <end position="195"/>
    </location>
</feature>
<dbReference type="EMBL" id="CAFBMW010000005">
    <property type="protein sequence ID" value="CAB4924378.1"/>
    <property type="molecule type" value="Genomic_DNA"/>
</dbReference>
<dbReference type="GO" id="GO:0015104">
    <property type="term" value="F:antimonite transmembrane transporter activity"/>
    <property type="evidence" value="ECO:0007669"/>
    <property type="project" value="TreeGrafter"/>
</dbReference>
<comment type="subcellular location">
    <subcellularLocation>
        <location evidence="1">Cell membrane</location>
        <topology evidence="1">Multi-pass membrane protein</topology>
    </subcellularLocation>
</comment>
<feature type="transmembrane region" description="Helical" evidence="8">
    <location>
        <begin position="242"/>
        <end position="260"/>
    </location>
</feature>
<name>A0A6J7I0T1_9ZZZZ</name>
<dbReference type="AlphaFoldDB" id="A0A6J7I0T1"/>
<reference evidence="9" key="1">
    <citation type="submission" date="2020-05" db="EMBL/GenBank/DDBJ databases">
        <authorList>
            <person name="Chiriac C."/>
            <person name="Salcher M."/>
            <person name="Ghai R."/>
            <person name="Kavagutti S V."/>
        </authorList>
    </citation>
    <scope>NUCLEOTIDE SEQUENCE</scope>
</reference>
<evidence type="ECO:0000256" key="6">
    <source>
        <dbReference type="ARBA" id="ARBA00022989"/>
    </source>
</evidence>
<dbReference type="InterPro" id="IPR038770">
    <property type="entry name" value="Na+/solute_symporter_sf"/>
</dbReference>
<dbReference type="Pfam" id="PF01758">
    <property type="entry name" value="SBF"/>
    <property type="match status" value="1"/>
</dbReference>
<evidence type="ECO:0000256" key="1">
    <source>
        <dbReference type="ARBA" id="ARBA00004651"/>
    </source>
</evidence>
<keyword evidence="5 8" id="KW-0812">Transmembrane</keyword>
<keyword evidence="3" id="KW-0813">Transport</keyword>
<evidence type="ECO:0000256" key="7">
    <source>
        <dbReference type="ARBA" id="ARBA00023136"/>
    </source>
</evidence>
<evidence type="ECO:0000256" key="5">
    <source>
        <dbReference type="ARBA" id="ARBA00022692"/>
    </source>
</evidence>
<proteinExistence type="inferred from homology"/>
<keyword evidence="6 8" id="KW-1133">Transmembrane helix</keyword>
<evidence type="ECO:0000256" key="8">
    <source>
        <dbReference type="SAM" id="Phobius"/>
    </source>
</evidence>
<dbReference type="Gene3D" id="1.20.1530.20">
    <property type="match status" value="1"/>
</dbReference>
<dbReference type="PANTHER" id="PTHR43057:SF1">
    <property type="entry name" value="ARSENICAL-RESISTANCE PROTEIN 3"/>
    <property type="match status" value="1"/>
</dbReference>
<dbReference type="GO" id="GO:0015297">
    <property type="term" value="F:antiporter activity"/>
    <property type="evidence" value="ECO:0007669"/>
    <property type="project" value="InterPro"/>
</dbReference>
<evidence type="ECO:0000256" key="4">
    <source>
        <dbReference type="ARBA" id="ARBA00022475"/>
    </source>
</evidence>
<keyword evidence="7 8" id="KW-0472">Membrane</keyword>
<feature type="transmembrane region" description="Helical" evidence="8">
    <location>
        <begin position="48"/>
        <end position="67"/>
    </location>
</feature>
<dbReference type="InterPro" id="IPR002657">
    <property type="entry name" value="BilAc:Na_symport/Acr3"/>
</dbReference>
<feature type="transmembrane region" description="Helical" evidence="8">
    <location>
        <begin position="207"/>
        <end position="230"/>
    </location>
</feature>
<accession>A0A6J7I0T1</accession>
<evidence type="ECO:0000256" key="3">
    <source>
        <dbReference type="ARBA" id="ARBA00022448"/>
    </source>
</evidence>
<sequence length="335" mass="34779">MTVTIRSRAARVVVWWDERQVSLYLVAIAAGAVLGLSAPGAAPTLEHAINPVLALLLFATFLSVPLIEVGRALGDVRFLGTVLAGNFVVVPLLAFGLSRVVADDRALVLGVLLVLLAPCIDYVIVFTGLAGGARARLLAAAPLLMLAQVLLLPFYLWVFAGREVLDVVDVGPFVEALLLLIVAPLSGAALVQALGRRSSAGSAAEDVMAGAMVPLMVATLTVVIGSQVAAVGSRALDLARLVPVYAVFVAVAVALGMLAGRAARLDVAGTRAVAFSFATRNSLVVLPLALALPAELDLVPLAVVTQTMVELVAMVVLVRLVPRLVPPERQPIPPV</sequence>
<protein>
    <submittedName>
        <fullName evidence="9">Unannotated protein</fullName>
    </submittedName>
</protein>
<evidence type="ECO:0000313" key="9">
    <source>
        <dbReference type="EMBL" id="CAB4924378.1"/>
    </source>
</evidence>
<dbReference type="PANTHER" id="PTHR43057">
    <property type="entry name" value="ARSENITE EFFLUX TRANSPORTER"/>
    <property type="match status" value="1"/>
</dbReference>
<comment type="similarity">
    <text evidence="2">Belongs to the arsenical resistance-3 (ACR3) (TC 2.A.59) family.</text>
</comment>
<feature type="transmembrane region" description="Helical" evidence="8">
    <location>
        <begin position="272"/>
        <end position="292"/>
    </location>
</feature>
<feature type="transmembrane region" description="Helical" evidence="8">
    <location>
        <begin position="79"/>
        <end position="101"/>
    </location>
</feature>
<feature type="transmembrane region" description="Helical" evidence="8">
    <location>
        <begin position="21"/>
        <end position="42"/>
    </location>
</feature>
<dbReference type="GO" id="GO:0015105">
    <property type="term" value="F:arsenite transmembrane transporter activity"/>
    <property type="evidence" value="ECO:0007669"/>
    <property type="project" value="TreeGrafter"/>
</dbReference>
<feature type="transmembrane region" description="Helical" evidence="8">
    <location>
        <begin position="137"/>
        <end position="156"/>
    </location>
</feature>
<dbReference type="GO" id="GO:0005886">
    <property type="term" value="C:plasma membrane"/>
    <property type="evidence" value="ECO:0007669"/>
    <property type="project" value="UniProtKB-SubCell"/>
</dbReference>
<dbReference type="InterPro" id="IPR004706">
    <property type="entry name" value="Arsenical-R_Acr3"/>
</dbReference>
<evidence type="ECO:0000256" key="2">
    <source>
        <dbReference type="ARBA" id="ARBA00010110"/>
    </source>
</evidence>
<keyword evidence="4" id="KW-1003">Cell membrane</keyword>
<feature type="transmembrane region" description="Helical" evidence="8">
    <location>
        <begin position="107"/>
        <end position="130"/>
    </location>
</feature>
<gene>
    <name evidence="9" type="ORF">UFOPK3662_00819</name>
</gene>
<organism evidence="9">
    <name type="scientific">freshwater metagenome</name>
    <dbReference type="NCBI Taxonomy" id="449393"/>
    <lineage>
        <taxon>unclassified sequences</taxon>
        <taxon>metagenomes</taxon>
        <taxon>ecological metagenomes</taxon>
    </lineage>
</organism>
<feature type="transmembrane region" description="Helical" evidence="8">
    <location>
        <begin position="298"/>
        <end position="321"/>
    </location>
</feature>